<dbReference type="InterPro" id="IPR001017">
    <property type="entry name" value="DH_E1"/>
</dbReference>
<feature type="domain" description="Dehydrogenase E1 component" evidence="8">
    <location>
        <begin position="19"/>
        <end position="314"/>
    </location>
</feature>
<evidence type="ECO:0000313" key="9">
    <source>
        <dbReference type="EMBL" id="WPD20314.1"/>
    </source>
</evidence>
<dbReference type="InterPro" id="IPR050642">
    <property type="entry name" value="PDH_E1_Alpha_Subunit"/>
</dbReference>
<keyword evidence="6 7" id="KW-0670">Pyruvate</keyword>
<dbReference type="CDD" id="cd02000">
    <property type="entry name" value="TPP_E1_PDC_ADC_BCADC"/>
    <property type="match status" value="1"/>
</dbReference>
<name>A0ABZ0QSL4_9FIRM</name>
<evidence type="ECO:0000256" key="2">
    <source>
        <dbReference type="ARBA" id="ARBA00012281"/>
    </source>
</evidence>
<evidence type="ECO:0000256" key="1">
    <source>
        <dbReference type="ARBA" id="ARBA00001964"/>
    </source>
</evidence>
<dbReference type="NCBIfam" id="TIGR03182">
    <property type="entry name" value="PDH_E1_alph_y"/>
    <property type="match status" value="1"/>
</dbReference>
<dbReference type="Gene3D" id="3.40.50.970">
    <property type="match status" value="1"/>
</dbReference>
<evidence type="ECO:0000256" key="3">
    <source>
        <dbReference type="ARBA" id="ARBA00014159"/>
    </source>
</evidence>
<dbReference type="Pfam" id="PF00676">
    <property type="entry name" value="E1_dh"/>
    <property type="match status" value="1"/>
</dbReference>
<comment type="function">
    <text evidence="7">The pyruvate dehydrogenase complex catalyzes the overall conversion of pyruvate to acetyl-CoA and CO(2).</text>
</comment>
<evidence type="ECO:0000256" key="6">
    <source>
        <dbReference type="ARBA" id="ARBA00023317"/>
    </source>
</evidence>
<dbReference type="EC" id="1.2.4.1" evidence="2 7"/>
<dbReference type="PANTHER" id="PTHR11516:SF60">
    <property type="entry name" value="PYRUVATE DEHYDROGENASE E1 COMPONENT SUBUNIT ALPHA"/>
    <property type="match status" value="1"/>
</dbReference>
<dbReference type="EMBL" id="CP132508">
    <property type="protein sequence ID" value="WPD20314.1"/>
    <property type="molecule type" value="Genomic_DNA"/>
</dbReference>
<dbReference type="PANTHER" id="PTHR11516">
    <property type="entry name" value="PYRUVATE DEHYDROGENASE E1 COMPONENT, ALPHA SUBUNIT BACTERIAL AND ORGANELLAR"/>
    <property type="match status" value="1"/>
</dbReference>
<accession>A0ABZ0QSL4</accession>
<dbReference type="Proteomes" id="UP001304683">
    <property type="component" value="Chromosome"/>
</dbReference>
<dbReference type="RefSeq" id="WP_318751642.1">
    <property type="nucleotide sequence ID" value="NZ_CP132508.1"/>
</dbReference>
<keyword evidence="4 7" id="KW-0560">Oxidoreductase</keyword>
<protein>
    <recommendedName>
        <fullName evidence="3 7">Pyruvate dehydrogenase E1 component subunit alpha</fullName>
        <ecNumber evidence="2 7">1.2.4.1</ecNumber>
    </recommendedName>
</protein>
<dbReference type="SUPFAM" id="SSF52518">
    <property type="entry name" value="Thiamin diphosphate-binding fold (THDP-binding)"/>
    <property type="match status" value="1"/>
</dbReference>
<comment type="catalytic activity">
    <reaction evidence="7">
        <text>N(6)-[(R)-lipoyl]-L-lysyl-[protein] + pyruvate + H(+) = N(6)-[(R)-S(8)-acetyldihydrolipoyl]-L-lysyl-[protein] + CO2</text>
        <dbReference type="Rhea" id="RHEA:19189"/>
        <dbReference type="Rhea" id="RHEA-COMP:10474"/>
        <dbReference type="Rhea" id="RHEA-COMP:10478"/>
        <dbReference type="ChEBI" id="CHEBI:15361"/>
        <dbReference type="ChEBI" id="CHEBI:15378"/>
        <dbReference type="ChEBI" id="CHEBI:16526"/>
        <dbReference type="ChEBI" id="CHEBI:83099"/>
        <dbReference type="ChEBI" id="CHEBI:83111"/>
        <dbReference type="EC" id="1.2.4.1"/>
    </reaction>
</comment>
<comment type="cofactor">
    <cofactor evidence="1 7">
        <name>thiamine diphosphate</name>
        <dbReference type="ChEBI" id="CHEBI:58937"/>
    </cofactor>
</comment>
<evidence type="ECO:0000256" key="4">
    <source>
        <dbReference type="ARBA" id="ARBA00023002"/>
    </source>
</evidence>
<evidence type="ECO:0000313" key="10">
    <source>
        <dbReference type="Proteomes" id="UP001304683"/>
    </source>
</evidence>
<dbReference type="InterPro" id="IPR029061">
    <property type="entry name" value="THDP-binding"/>
</dbReference>
<comment type="subunit">
    <text evidence="7">Heterodimer of an alpha and a beta chain.</text>
</comment>
<gene>
    <name evidence="7 9" type="primary">pdhA</name>
    <name evidence="9" type="ORF">Q5761_09300</name>
</gene>
<evidence type="ECO:0000259" key="8">
    <source>
        <dbReference type="Pfam" id="PF00676"/>
    </source>
</evidence>
<keyword evidence="10" id="KW-1185">Reference proteome</keyword>
<dbReference type="InterPro" id="IPR017597">
    <property type="entry name" value="Pyrv_DH_E1_asu_subgrp-y"/>
</dbReference>
<evidence type="ECO:0000256" key="5">
    <source>
        <dbReference type="ARBA" id="ARBA00023052"/>
    </source>
</evidence>
<organism evidence="9 10">
    <name type="scientific">Thermaerobacter composti</name>
    <dbReference type="NCBI Taxonomy" id="554949"/>
    <lineage>
        <taxon>Bacteria</taxon>
        <taxon>Bacillati</taxon>
        <taxon>Bacillota</taxon>
        <taxon>Clostridia</taxon>
        <taxon>Eubacteriales</taxon>
        <taxon>Clostridiales Family XVII. Incertae Sedis</taxon>
        <taxon>Thermaerobacter</taxon>
    </lineage>
</organism>
<sequence length="324" mass="35599">MGTQVLGVDRALARWMYETMVLIRRFEEAAERLFYAGRIHGTMHLYIGQEAVAVGVCAALEPSDYITSTHRGHGHAIAKGQDVNRMMAELMGKVSGYCRGKGGSMHIADIEVGNLGANGIVAGSLGIACGAALALKMQERAQVVVAFFGDGAVHEGDFHEALNLAAIWRLPVVFVCENNQYGMSAPVERMLGNPRIHEHAHAYGIPGLRVDGCDVLAVYEAARQAVDRARQGEGPTLVEAVTYRYRGHSRSDAQRYRTREEVERWKARDPIPAFRRHLEAHGFEAKELDALEADVMQRIDAAVRYAEESPEPDAADLLADVYAE</sequence>
<evidence type="ECO:0000256" key="7">
    <source>
        <dbReference type="RuleBase" id="RU361139"/>
    </source>
</evidence>
<keyword evidence="5 7" id="KW-0786">Thiamine pyrophosphate</keyword>
<reference evidence="9 10" key="1">
    <citation type="submission" date="2023-08" db="EMBL/GenBank/DDBJ databases">
        <title>Genome sequence of Thermaerobacter compostii strain Ins1, a spore-forming filamentous bacterium isolated from a deep geothermal reservoir.</title>
        <authorList>
            <person name="Bregnard D."/>
            <person name="Gonzalez D."/>
            <person name="Junier P."/>
        </authorList>
    </citation>
    <scope>NUCLEOTIDE SEQUENCE [LARGE SCALE GENOMIC DNA]</scope>
    <source>
        <strain evidence="9 10">Ins1</strain>
    </source>
</reference>
<proteinExistence type="predicted"/>